<keyword evidence="1 4" id="KW-0378">Hydrolase</keyword>
<dbReference type="GO" id="GO:0019284">
    <property type="term" value="P:L-methionine salvage from S-adenosylmethionine"/>
    <property type="evidence" value="ECO:0007669"/>
    <property type="project" value="TreeGrafter"/>
</dbReference>
<dbReference type="GO" id="GO:0008782">
    <property type="term" value="F:adenosylhomocysteine nucleosidase activity"/>
    <property type="evidence" value="ECO:0007669"/>
    <property type="project" value="TreeGrafter"/>
</dbReference>
<comment type="catalytic activity">
    <reaction evidence="1">
        <text>futalosine + H2O = dehypoxanthine futalosine + hypoxanthine</text>
        <dbReference type="Rhea" id="RHEA:25904"/>
        <dbReference type="ChEBI" id="CHEBI:15377"/>
        <dbReference type="ChEBI" id="CHEBI:17368"/>
        <dbReference type="ChEBI" id="CHEBI:58863"/>
        <dbReference type="ChEBI" id="CHEBI:58864"/>
        <dbReference type="EC" id="3.2.2.26"/>
    </reaction>
</comment>
<keyword evidence="4" id="KW-0326">Glycosidase</keyword>
<dbReference type="EC" id="3.2.2.26" evidence="1 2"/>
<dbReference type="Gene3D" id="3.40.50.1580">
    <property type="entry name" value="Nucleoside phosphorylase domain"/>
    <property type="match status" value="1"/>
</dbReference>
<dbReference type="InterPro" id="IPR035994">
    <property type="entry name" value="Nucleoside_phosphorylase_sf"/>
</dbReference>
<dbReference type="Proteomes" id="UP000306808">
    <property type="component" value="Unassembled WGS sequence"/>
</dbReference>
<comment type="caution">
    <text evidence="4">The sequence shown here is derived from an EMBL/GenBank/DDBJ whole genome shotgun (WGS) entry which is preliminary data.</text>
</comment>
<comment type="similarity">
    <text evidence="1">Belongs to the PNP/UDP phosphorylase family. Futalosine hydrolase subfamily.</text>
</comment>
<keyword evidence="5" id="KW-1185">Reference proteome</keyword>
<reference evidence="4 5" key="1">
    <citation type="submission" date="2019-04" db="EMBL/GenBank/DDBJ databases">
        <title>Sphingobacterium olei sp. nov., isolated from oil-contaminated soil.</title>
        <authorList>
            <person name="Liu B."/>
        </authorList>
    </citation>
    <scope>NUCLEOTIDE SEQUENCE [LARGE SCALE GENOMIC DNA]</scope>
    <source>
        <strain evidence="4 5">HAL-9</strain>
    </source>
</reference>
<dbReference type="OrthoDB" id="9788270at2"/>
<evidence type="ECO:0000313" key="5">
    <source>
        <dbReference type="Proteomes" id="UP000306808"/>
    </source>
</evidence>
<name>A0A4U0P468_9SPHI</name>
<comment type="function">
    <text evidence="1">Catalyzes the hydrolysis of futalosine (FL) to dehypoxanthine futalosine (DHFL) and hypoxanthine, a step in the biosynthesis of menaquinone (MK, vitamin K2).</text>
</comment>
<dbReference type="UniPathway" id="UPA00079"/>
<protein>
    <recommendedName>
        <fullName evidence="1 2">Futalosine hydrolase</fullName>
        <shortName evidence="1">FL hydrolase</shortName>
        <ecNumber evidence="1 2">3.2.2.26</ecNumber>
    </recommendedName>
    <alternativeName>
        <fullName evidence="1">Futalosine nucleosidase</fullName>
    </alternativeName>
    <alternativeName>
        <fullName evidence="1">Menaquinone biosynthetic enzyme MqnB</fullName>
    </alternativeName>
</protein>
<accession>A0A4U0P468</accession>
<dbReference type="AlphaFoldDB" id="A0A4U0P468"/>
<dbReference type="InterPro" id="IPR000845">
    <property type="entry name" value="Nucleoside_phosphorylase_d"/>
</dbReference>
<dbReference type="HAMAP" id="MF_00991">
    <property type="entry name" value="MqnB"/>
    <property type="match status" value="1"/>
</dbReference>
<organism evidence="4 5">
    <name type="scientific">Sphingobacterium olei</name>
    <dbReference type="NCBI Taxonomy" id="2571155"/>
    <lineage>
        <taxon>Bacteria</taxon>
        <taxon>Pseudomonadati</taxon>
        <taxon>Bacteroidota</taxon>
        <taxon>Sphingobacteriia</taxon>
        <taxon>Sphingobacteriales</taxon>
        <taxon>Sphingobacteriaceae</taxon>
        <taxon>Sphingobacterium</taxon>
    </lineage>
</organism>
<sequence length="207" mass="22864">MTILIVAATKDEILPSIPLLEKRNIPYLITGVGMVATAYHLGQELLKNKYDLILNVGIAGAFGNNKNIGDVIYISKDSIAELGAEDGQQFLSLEELGFGTSSWSGVIPSNIVLDLPQAEAISVNTIHGNEKSILKIRNRLPQIEIESMEGAAVYYVASLENTAAIQVRAISNYVKKRNKTTWNIPLAIENLNLWLQNFIENQYTTIY</sequence>
<dbReference type="GO" id="GO:0005829">
    <property type="term" value="C:cytosol"/>
    <property type="evidence" value="ECO:0007669"/>
    <property type="project" value="TreeGrafter"/>
</dbReference>
<dbReference type="NCBIfam" id="TIGR03664">
    <property type="entry name" value="fut_nucase"/>
    <property type="match status" value="1"/>
</dbReference>
<dbReference type="InterPro" id="IPR019963">
    <property type="entry name" value="FL_hydrolase_MqnB"/>
</dbReference>
<evidence type="ECO:0000313" key="4">
    <source>
        <dbReference type="EMBL" id="TJZ62113.1"/>
    </source>
</evidence>
<dbReference type="PANTHER" id="PTHR46832">
    <property type="entry name" value="5'-METHYLTHIOADENOSINE/S-ADENOSYLHOMOCYSTEINE NUCLEOSIDASE"/>
    <property type="match status" value="1"/>
</dbReference>
<gene>
    <name evidence="1 4" type="primary">mqnB</name>
    <name evidence="4" type="ORF">FAZ15_06275</name>
</gene>
<dbReference type="GO" id="GO:0009116">
    <property type="term" value="P:nucleoside metabolic process"/>
    <property type="evidence" value="ECO:0007669"/>
    <property type="project" value="InterPro"/>
</dbReference>
<dbReference type="SUPFAM" id="SSF53167">
    <property type="entry name" value="Purine and uridine phosphorylases"/>
    <property type="match status" value="1"/>
</dbReference>
<dbReference type="PANTHER" id="PTHR46832:SF2">
    <property type="entry name" value="FUTALOSINE HYDROLASE"/>
    <property type="match status" value="1"/>
</dbReference>
<feature type="domain" description="Nucleoside phosphorylase" evidence="3">
    <location>
        <begin position="28"/>
        <end position="196"/>
    </location>
</feature>
<comment type="pathway">
    <text evidence="1">Quinol/quinone metabolism; menaquinone biosynthesis.</text>
</comment>
<evidence type="ECO:0000256" key="1">
    <source>
        <dbReference type="HAMAP-Rule" id="MF_00991"/>
    </source>
</evidence>
<evidence type="ECO:0000256" key="2">
    <source>
        <dbReference type="NCBIfam" id="TIGR03664"/>
    </source>
</evidence>
<keyword evidence="1" id="KW-0474">Menaquinone biosynthesis</keyword>
<dbReference type="RefSeq" id="WP_136900458.1">
    <property type="nucleotide sequence ID" value="NZ_SUME01000002.1"/>
</dbReference>
<dbReference type="GO" id="GO:0008930">
    <property type="term" value="F:methylthioadenosine nucleosidase activity"/>
    <property type="evidence" value="ECO:0007669"/>
    <property type="project" value="TreeGrafter"/>
</dbReference>
<dbReference type="EMBL" id="SUME01000002">
    <property type="protein sequence ID" value="TJZ62113.1"/>
    <property type="molecule type" value="Genomic_DNA"/>
</dbReference>
<evidence type="ECO:0000259" key="3">
    <source>
        <dbReference type="Pfam" id="PF01048"/>
    </source>
</evidence>
<dbReference type="Pfam" id="PF01048">
    <property type="entry name" value="PNP_UDP_1"/>
    <property type="match status" value="1"/>
</dbReference>
<dbReference type="GO" id="GO:0009234">
    <property type="term" value="P:menaquinone biosynthetic process"/>
    <property type="evidence" value="ECO:0007669"/>
    <property type="project" value="UniProtKB-UniRule"/>
</dbReference>
<proteinExistence type="inferred from homology"/>